<feature type="compositionally biased region" description="Low complexity" evidence="1">
    <location>
        <begin position="214"/>
        <end position="258"/>
    </location>
</feature>
<dbReference type="EMBL" id="LSMT01000005">
    <property type="protein sequence ID" value="PFX34219.1"/>
    <property type="molecule type" value="Genomic_DNA"/>
</dbReference>
<feature type="compositionally biased region" description="Low complexity" evidence="1">
    <location>
        <begin position="265"/>
        <end position="290"/>
    </location>
</feature>
<keyword evidence="2" id="KW-1133">Transmembrane helix</keyword>
<proteinExistence type="predicted"/>
<feature type="chain" id="PRO_5012225418" evidence="3">
    <location>
        <begin position="22"/>
        <end position="957"/>
    </location>
</feature>
<keyword evidence="2" id="KW-0472">Membrane</keyword>
<gene>
    <name evidence="4" type="ORF">AWC38_SpisGene759</name>
</gene>
<feature type="compositionally biased region" description="Low complexity" evidence="1">
    <location>
        <begin position="374"/>
        <end position="422"/>
    </location>
</feature>
<keyword evidence="2" id="KW-0812">Transmembrane</keyword>
<sequence length="957" mass="100102">MLRSLFLYLGICAFISKVSDTANVWQRSRVLLVADLGSSIIDAEKLQTSFTGTDQTTLPNEFVILQRARDGGFESHGSFKSLTKVQDRKYTSVRKENILPWLLEKKPNFVICVADNAEVPQILTSAQIRGLLPLETRLTIWMVGDNGKAADKMNLISLRTPRLTDLDSVRNDGNRLESREISSSSGRDFGNIILEAFQEEYNRVHNRKRRAARSVPYAIPSSSSSGPLVSAASSSSKSTILPVPSSSSNAVSKVSSSPPVIPALTSSSPEVGASSSSSSHTVVAGSSSPSHTVVAGSSSPSHTVVAGSSSSSHTVVAGSSSPSHTVVAGSSSPSHTVVAGSSSPSHTVVAGSSSPSHTVVAGSSSPSHTVVAGSSSPSHTVVAGSSSSSHTVVAGSSSPRPTVRVASSSSRSTALPAPSSSSHAFSAATSSFTPVVLPASSSLSRFVTQVTSGSSPENTVVASSTRLTVTTALLNTSPVRSAAFSRTSPFVSEALSSMSPVISAAPSSSRPTVTIELSSTSLVVSAALSSSSAFVSGVPSISASAIPSASFTLSTAVGGNTSSSRVKGTPTSSRSMRTVSPSISAAISATGSVNTVTSSLVGSTISNTMASESIVLSVISPTTTARQPTPSSSHVVTEQPPVYKNETVVIVFDGDCNYLKSNSERENEFRKAVQEKVSSKLSIPRSEIVVGDVVCGSIRVPITFYQSSGLRNVTQVLKKIVDSGNFSLTVRGKTFKASKLEVVRPTSPVTQAPTTEAKTNKIVFYLYIGFGILMAFVFCIGVCVFVVRCRKDRRGGSFFLTNDTNYELRRFHGIPRASSYSRMNYYGEPVEIDATTADPNAEDEFEAGAGAYSYNRSPARGRGKLTGTTNGDAYQGDKFNVGALGMPEWNLPRLSDKEVTVAESEEDIPRSAGSVGSRQLLIDSPKSSLADSAQAYDNPVLTFGDCQPRLGKEENQS</sequence>
<dbReference type="AlphaFoldDB" id="A0A2B4SYG6"/>
<evidence type="ECO:0000313" key="4">
    <source>
        <dbReference type="EMBL" id="PFX34219.1"/>
    </source>
</evidence>
<dbReference type="OrthoDB" id="5990549at2759"/>
<feature type="region of interest" description="Disordered" evidence="1">
    <location>
        <begin position="557"/>
        <end position="579"/>
    </location>
</feature>
<evidence type="ECO:0000256" key="2">
    <source>
        <dbReference type="SAM" id="Phobius"/>
    </source>
</evidence>
<comment type="caution">
    <text evidence="4">The sequence shown here is derived from an EMBL/GenBank/DDBJ whole genome shotgun (WGS) entry which is preliminary data.</text>
</comment>
<feature type="signal peptide" evidence="3">
    <location>
        <begin position="1"/>
        <end position="21"/>
    </location>
</feature>
<feature type="compositionally biased region" description="Low complexity" evidence="1">
    <location>
        <begin position="297"/>
        <end position="323"/>
    </location>
</feature>
<protein>
    <submittedName>
        <fullName evidence="4">Uncharacterized protein</fullName>
    </submittedName>
</protein>
<dbReference type="STRING" id="50429.A0A2B4SYG6"/>
<feature type="transmembrane region" description="Helical" evidence="2">
    <location>
        <begin position="764"/>
        <end position="787"/>
    </location>
</feature>
<feature type="region of interest" description="Disordered" evidence="1">
    <location>
        <begin position="209"/>
        <end position="422"/>
    </location>
</feature>
<organism evidence="4 5">
    <name type="scientific">Stylophora pistillata</name>
    <name type="common">Smooth cauliflower coral</name>
    <dbReference type="NCBI Taxonomy" id="50429"/>
    <lineage>
        <taxon>Eukaryota</taxon>
        <taxon>Metazoa</taxon>
        <taxon>Cnidaria</taxon>
        <taxon>Anthozoa</taxon>
        <taxon>Hexacorallia</taxon>
        <taxon>Scleractinia</taxon>
        <taxon>Astrocoeniina</taxon>
        <taxon>Pocilloporidae</taxon>
        <taxon>Stylophora</taxon>
    </lineage>
</organism>
<evidence type="ECO:0000256" key="3">
    <source>
        <dbReference type="SAM" id="SignalP"/>
    </source>
</evidence>
<name>A0A2B4SYG6_STYPI</name>
<evidence type="ECO:0000313" key="5">
    <source>
        <dbReference type="Proteomes" id="UP000225706"/>
    </source>
</evidence>
<dbReference type="Proteomes" id="UP000225706">
    <property type="component" value="Unassembled WGS sequence"/>
</dbReference>
<accession>A0A2B4SYG6</accession>
<reference evidence="5" key="1">
    <citation type="journal article" date="2017" name="bioRxiv">
        <title>Comparative analysis of the genomes of Stylophora pistillata and Acropora digitifera provides evidence for extensive differences between species of corals.</title>
        <authorList>
            <person name="Voolstra C.R."/>
            <person name="Li Y."/>
            <person name="Liew Y.J."/>
            <person name="Baumgarten S."/>
            <person name="Zoccola D."/>
            <person name="Flot J.-F."/>
            <person name="Tambutte S."/>
            <person name="Allemand D."/>
            <person name="Aranda M."/>
        </authorList>
    </citation>
    <scope>NUCLEOTIDE SEQUENCE [LARGE SCALE GENOMIC DNA]</scope>
</reference>
<evidence type="ECO:0000256" key="1">
    <source>
        <dbReference type="SAM" id="MobiDB-lite"/>
    </source>
</evidence>
<keyword evidence="3" id="KW-0732">Signal</keyword>
<feature type="compositionally biased region" description="Polar residues" evidence="1">
    <location>
        <begin position="328"/>
        <end position="368"/>
    </location>
</feature>
<keyword evidence="5" id="KW-1185">Reference proteome</keyword>